<keyword evidence="1" id="KW-0472">Membrane</keyword>
<protein>
    <recommendedName>
        <fullName evidence="4">DoxX protein</fullName>
    </recommendedName>
</protein>
<proteinExistence type="predicted"/>
<evidence type="ECO:0000313" key="3">
    <source>
        <dbReference type="Proteomes" id="UP000753961"/>
    </source>
</evidence>
<organism evidence="2 3">
    <name type="scientific">Membranihabitans marinus</name>
    <dbReference type="NCBI Taxonomy" id="1227546"/>
    <lineage>
        <taxon>Bacteria</taxon>
        <taxon>Pseudomonadati</taxon>
        <taxon>Bacteroidota</taxon>
        <taxon>Saprospiria</taxon>
        <taxon>Saprospirales</taxon>
        <taxon>Saprospiraceae</taxon>
        <taxon>Membranihabitans</taxon>
    </lineage>
</organism>
<dbReference type="AlphaFoldDB" id="A0A953LAE0"/>
<feature type="transmembrane region" description="Helical" evidence="1">
    <location>
        <begin position="118"/>
        <end position="139"/>
    </location>
</feature>
<evidence type="ECO:0000313" key="2">
    <source>
        <dbReference type="EMBL" id="MBY5959835.1"/>
    </source>
</evidence>
<accession>A0A953LAE0</accession>
<evidence type="ECO:0000256" key="1">
    <source>
        <dbReference type="SAM" id="Phobius"/>
    </source>
</evidence>
<feature type="transmembrane region" description="Helical" evidence="1">
    <location>
        <begin position="88"/>
        <end position="111"/>
    </location>
</feature>
<dbReference type="EMBL" id="JAHVHU010000018">
    <property type="protein sequence ID" value="MBY5959835.1"/>
    <property type="molecule type" value="Genomic_DNA"/>
</dbReference>
<evidence type="ECO:0008006" key="4">
    <source>
        <dbReference type="Google" id="ProtNLM"/>
    </source>
</evidence>
<feature type="transmembrane region" description="Helical" evidence="1">
    <location>
        <begin position="211"/>
        <end position="229"/>
    </location>
</feature>
<feature type="transmembrane region" description="Helical" evidence="1">
    <location>
        <begin position="182"/>
        <end position="199"/>
    </location>
</feature>
<sequence>MTLSVLLIIITAIALFITLLNGLVFHRTRYWALSFLQSFSGVFFLISGFVKAIDPLGTSYKMTDYFHAFSKHLAGTPFQFLDGLWDLLAHHGVAVSVLVIVLELVVGFMLLIGARNKLISWVFLLLVAFFTVLTGFTYLTGYVPPEATFFEFSKWGPWVEGQMEVSDCGCFGDFLKLSPLTSFLKDIFLLIPAIVFVVFHRRMYQWWTPNVRLLATSVFTLLMLVFTYYSSTAILPLFDFRPFKEGTDVRTTKELEEQAMSEIEVLGYKLTNTITGETKEVTMDEFLKDFKKYPKSEWEYDQIKTEPTIEPTKVSDFIITGVDNSDMAYEMLQDSNFNLWVISPVLSPSGTETKIETLVRTDTVFMETDTGTRTIVSQIPAEREYEKYVWSRDVLERYKQKVLPAEKLMNELGYKTYVAIGGAGQQAVLDLNEAVGGELYMGTADEILLKTIIRSNPGFLLVRNGVILEKWHFNSFTIDDLRQTIQKQQ</sequence>
<reference evidence="2" key="1">
    <citation type="submission" date="2021-06" db="EMBL/GenBank/DDBJ databases">
        <title>44 bacteria genomes isolated from Dapeng, Shenzhen.</title>
        <authorList>
            <person name="Zheng W."/>
            <person name="Yu S."/>
            <person name="Huang Y."/>
        </authorList>
    </citation>
    <scope>NUCLEOTIDE SEQUENCE</scope>
    <source>
        <strain evidence="2">DP5N28-2</strain>
    </source>
</reference>
<feature type="transmembrane region" description="Helical" evidence="1">
    <location>
        <begin position="6"/>
        <end position="24"/>
    </location>
</feature>
<name>A0A953LAE0_9BACT</name>
<gene>
    <name evidence="2" type="ORF">KUV50_16900</name>
</gene>
<keyword evidence="1" id="KW-1133">Transmembrane helix</keyword>
<comment type="caution">
    <text evidence="2">The sequence shown here is derived from an EMBL/GenBank/DDBJ whole genome shotgun (WGS) entry which is preliminary data.</text>
</comment>
<keyword evidence="1" id="KW-0812">Transmembrane</keyword>
<dbReference type="RefSeq" id="WP_222581372.1">
    <property type="nucleotide sequence ID" value="NZ_JAHVHU010000018.1"/>
</dbReference>
<feature type="transmembrane region" description="Helical" evidence="1">
    <location>
        <begin position="31"/>
        <end position="53"/>
    </location>
</feature>
<keyword evidence="3" id="KW-1185">Reference proteome</keyword>
<dbReference type="Proteomes" id="UP000753961">
    <property type="component" value="Unassembled WGS sequence"/>
</dbReference>